<evidence type="ECO:0000313" key="4">
    <source>
        <dbReference type="Proteomes" id="UP001155586"/>
    </source>
</evidence>
<dbReference type="AlphaFoldDB" id="A0A9X3CEA8"/>
<organism evidence="3 4">
    <name type="scientific">Vibrio paucivorans</name>
    <dbReference type="NCBI Taxonomy" id="2829489"/>
    <lineage>
        <taxon>Bacteria</taxon>
        <taxon>Pseudomonadati</taxon>
        <taxon>Pseudomonadota</taxon>
        <taxon>Gammaproteobacteria</taxon>
        <taxon>Vibrionales</taxon>
        <taxon>Vibrionaceae</taxon>
        <taxon>Vibrio</taxon>
    </lineage>
</organism>
<dbReference type="EMBL" id="JAKRRX010000048">
    <property type="protein sequence ID" value="MCW8334193.1"/>
    <property type="molecule type" value="Genomic_DNA"/>
</dbReference>
<evidence type="ECO:0000313" key="3">
    <source>
        <dbReference type="EMBL" id="MCW8334193.1"/>
    </source>
</evidence>
<feature type="signal peptide" evidence="2">
    <location>
        <begin position="1"/>
        <end position="22"/>
    </location>
</feature>
<sequence>MTVRILKPILAALCLMGMVACSDSDGASSSSVSTSSLQLPEQLEVVTNENE</sequence>
<dbReference type="PROSITE" id="PS51257">
    <property type="entry name" value="PROKAR_LIPOPROTEIN"/>
    <property type="match status" value="1"/>
</dbReference>
<evidence type="ECO:0000256" key="1">
    <source>
        <dbReference type="SAM" id="MobiDB-lite"/>
    </source>
</evidence>
<keyword evidence="2" id="KW-0732">Signal</keyword>
<feature type="region of interest" description="Disordered" evidence="1">
    <location>
        <begin position="23"/>
        <end position="51"/>
    </location>
</feature>
<protein>
    <submittedName>
        <fullName evidence="3">Uncharacterized protein</fullName>
    </submittedName>
</protein>
<gene>
    <name evidence="3" type="ORF">MD483_10190</name>
</gene>
<dbReference type="Proteomes" id="UP001155586">
    <property type="component" value="Unassembled WGS sequence"/>
</dbReference>
<feature type="chain" id="PRO_5040939805" evidence="2">
    <location>
        <begin position="23"/>
        <end position="51"/>
    </location>
</feature>
<accession>A0A9X3CEA8</accession>
<keyword evidence="4" id="KW-1185">Reference proteome</keyword>
<dbReference type="RefSeq" id="WP_265687584.1">
    <property type="nucleotide sequence ID" value="NZ_JAKRRX010000048.1"/>
</dbReference>
<comment type="caution">
    <text evidence="3">The sequence shown here is derived from an EMBL/GenBank/DDBJ whole genome shotgun (WGS) entry which is preliminary data.</text>
</comment>
<feature type="compositionally biased region" description="Low complexity" evidence="1">
    <location>
        <begin position="23"/>
        <end position="36"/>
    </location>
</feature>
<evidence type="ECO:0000256" key="2">
    <source>
        <dbReference type="SAM" id="SignalP"/>
    </source>
</evidence>
<name>A0A9X3CEA8_9VIBR</name>
<proteinExistence type="predicted"/>
<reference evidence="3" key="1">
    <citation type="submission" date="2022-02" db="EMBL/GenBank/DDBJ databases">
        <title>Vibrio sp. nov., a new bacterium isolated from Bohai sea, China.</title>
        <authorList>
            <person name="Yuan Y."/>
        </authorList>
    </citation>
    <scope>NUCLEOTIDE SEQUENCE</scope>
    <source>
        <strain evidence="3">DBSS07</strain>
    </source>
</reference>